<comment type="caution">
    <text evidence="1">The sequence shown here is derived from an EMBL/GenBank/DDBJ whole genome shotgun (WGS) entry which is preliminary data.</text>
</comment>
<reference evidence="2" key="1">
    <citation type="journal article" date="2019" name="Int. J. Syst. Evol. Microbiol.">
        <title>The Global Catalogue of Microorganisms (GCM) 10K type strain sequencing project: providing services to taxonomists for standard genome sequencing and annotation.</title>
        <authorList>
            <consortium name="The Broad Institute Genomics Platform"/>
            <consortium name="The Broad Institute Genome Sequencing Center for Infectious Disease"/>
            <person name="Wu L."/>
            <person name="Ma J."/>
        </authorList>
    </citation>
    <scope>NUCLEOTIDE SEQUENCE [LARGE SCALE GENOMIC DNA]</scope>
    <source>
        <strain evidence="2">JCM 17688</strain>
    </source>
</reference>
<gene>
    <name evidence="1" type="ORF">GCM10023147_43890</name>
</gene>
<organism evidence="1 2">
    <name type="scientific">Tsukamurella soli</name>
    <dbReference type="NCBI Taxonomy" id="644556"/>
    <lineage>
        <taxon>Bacteria</taxon>
        <taxon>Bacillati</taxon>
        <taxon>Actinomycetota</taxon>
        <taxon>Actinomycetes</taxon>
        <taxon>Mycobacteriales</taxon>
        <taxon>Tsukamurellaceae</taxon>
        <taxon>Tsukamurella</taxon>
    </lineage>
</organism>
<dbReference type="RefSeq" id="WP_345000148.1">
    <property type="nucleotide sequence ID" value="NZ_BAABFR010000103.1"/>
</dbReference>
<evidence type="ECO:0000313" key="2">
    <source>
        <dbReference type="Proteomes" id="UP001500635"/>
    </source>
</evidence>
<protein>
    <submittedName>
        <fullName evidence="1">Uncharacterized protein</fullName>
    </submittedName>
</protein>
<accession>A0ABP8KA62</accession>
<evidence type="ECO:0000313" key="1">
    <source>
        <dbReference type="EMBL" id="GAA4402912.1"/>
    </source>
</evidence>
<sequence>MNTTATSTTTPGDRPGRRALDGVLQGGCTGAQRSPLHLVADSLDEHGLSATLTASGQLQLRTGTARFSAHVVQAGGGTAIEVRAHREGRRSLLGCVSDPEAAAHLLIGFASLAGAWQFAAEVFDRLILRGDVPALAAVPMTNTVFARLGSRTYAEIEVDEAEPCLDQPALAQVTTFIAARPIDDEWRFERLADRRFDIVGRIAGGTHPDPDSVLDILDVHGRRAADWERLH</sequence>
<name>A0ABP8KA62_9ACTN</name>
<keyword evidence="2" id="KW-1185">Reference proteome</keyword>
<dbReference type="EMBL" id="BAABFR010000103">
    <property type="protein sequence ID" value="GAA4402912.1"/>
    <property type="molecule type" value="Genomic_DNA"/>
</dbReference>
<proteinExistence type="predicted"/>
<dbReference type="Proteomes" id="UP001500635">
    <property type="component" value="Unassembled WGS sequence"/>
</dbReference>